<name>A0ACB9NA39_BAUVA</name>
<reference evidence="1 2" key="1">
    <citation type="journal article" date="2022" name="DNA Res.">
        <title>Chromosomal-level genome assembly of the orchid tree Bauhinia variegata (Leguminosae; Cercidoideae) supports the allotetraploid origin hypothesis of Bauhinia.</title>
        <authorList>
            <person name="Zhong Y."/>
            <person name="Chen Y."/>
            <person name="Zheng D."/>
            <person name="Pang J."/>
            <person name="Liu Y."/>
            <person name="Luo S."/>
            <person name="Meng S."/>
            <person name="Qian L."/>
            <person name="Wei D."/>
            <person name="Dai S."/>
            <person name="Zhou R."/>
        </authorList>
    </citation>
    <scope>NUCLEOTIDE SEQUENCE [LARGE SCALE GENOMIC DNA]</scope>
    <source>
        <strain evidence="1">BV-YZ2020</strain>
    </source>
</reference>
<comment type="caution">
    <text evidence="1">The sequence shown here is derived from an EMBL/GenBank/DDBJ whole genome shotgun (WGS) entry which is preliminary data.</text>
</comment>
<proteinExistence type="predicted"/>
<accession>A0ACB9NA39</accession>
<dbReference type="Proteomes" id="UP000828941">
    <property type="component" value="Chromosome 7"/>
</dbReference>
<gene>
    <name evidence="1" type="ORF">L6164_018141</name>
</gene>
<dbReference type="EMBL" id="CM039432">
    <property type="protein sequence ID" value="KAI4333313.1"/>
    <property type="molecule type" value="Genomic_DNA"/>
</dbReference>
<sequence>MGRQPCCDKSQVKRGPWSSSEDLKLVTFIQRYGHDNWRALPKQAGLQRCGKSCRLRWINYLRPDVKRGNFTEEEEDTIMRLHGTFGNKWAKIASHLPGRTDNEIKNVWHTCLKKKLLPKTTSGSSAEESNQESTITSPTASSSSVSNGTPNTANSISASESTEQEGQTAIKPQSPMQVEPEKPVSMGIDVGITEAMKESSTSILAQNPLNSSNPSSELNVYRPEEPSLLDYMGPYDVNNTLAEVERPEGELHIPSQLADDDFWSFMDSIESFKSNNYSIESSNLGGDHSAEGADNNNWADFLLTELGLEGAKEQNQGHFLPKEELAQPAMDSKPVQFETTAKPEGDGNMFFIPTSPFWSWPHNSGFFLGEE</sequence>
<protein>
    <submittedName>
        <fullName evidence="1">Uncharacterized protein</fullName>
    </submittedName>
</protein>
<evidence type="ECO:0000313" key="1">
    <source>
        <dbReference type="EMBL" id="KAI4333313.1"/>
    </source>
</evidence>
<keyword evidence="2" id="KW-1185">Reference proteome</keyword>
<evidence type="ECO:0000313" key="2">
    <source>
        <dbReference type="Proteomes" id="UP000828941"/>
    </source>
</evidence>
<organism evidence="1 2">
    <name type="scientific">Bauhinia variegata</name>
    <name type="common">Purple orchid tree</name>
    <name type="synonym">Phanera variegata</name>
    <dbReference type="NCBI Taxonomy" id="167791"/>
    <lineage>
        <taxon>Eukaryota</taxon>
        <taxon>Viridiplantae</taxon>
        <taxon>Streptophyta</taxon>
        <taxon>Embryophyta</taxon>
        <taxon>Tracheophyta</taxon>
        <taxon>Spermatophyta</taxon>
        <taxon>Magnoliopsida</taxon>
        <taxon>eudicotyledons</taxon>
        <taxon>Gunneridae</taxon>
        <taxon>Pentapetalae</taxon>
        <taxon>rosids</taxon>
        <taxon>fabids</taxon>
        <taxon>Fabales</taxon>
        <taxon>Fabaceae</taxon>
        <taxon>Cercidoideae</taxon>
        <taxon>Cercideae</taxon>
        <taxon>Bauhiniinae</taxon>
        <taxon>Bauhinia</taxon>
    </lineage>
</organism>